<protein>
    <submittedName>
        <fullName evidence="5">LacI family DNA-binding transcriptional regulator</fullName>
    </submittedName>
</protein>
<keyword evidence="1" id="KW-0805">Transcription regulation</keyword>
<dbReference type="PANTHER" id="PTHR30146">
    <property type="entry name" value="LACI-RELATED TRANSCRIPTIONAL REPRESSOR"/>
    <property type="match status" value="1"/>
</dbReference>
<dbReference type="PROSITE" id="PS50932">
    <property type="entry name" value="HTH_LACI_2"/>
    <property type="match status" value="1"/>
</dbReference>
<name>A0ABS7HRE2_9MICO</name>
<dbReference type="PANTHER" id="PTHR30146:SF153">
    <property type="entry name" value="LACTOSE OPERON REPRESSOR"/>
    <property type="match status" value="1"/>
</dbReference>
<dbReference type="Pfam" id="PF00356">
    <property type="entry name" value="LacI"/>
    <property type="match status" value="1"/>
</dbReference>
<dbReference type="SUPFAM" id="SSF47413">
    <property type="entry name" value="lambda repressor-like DNA-binding domains"/>
    <property type="match status" value="1"/>
</dbReference>
<dbReference type="CDD" id="cd01392">
    <property type="entry name" value="HTH_LacI"/>
    <property type="match status" value="1"/>
</dbReference>
<feature type="domain" description="HTH lacI-type" evidence="4">
    <location>
        <begin position="7"/>
        <end position="61"/>
    </location>
</feature>
<dbReference type="InterPro" id="IPR046335">
    <property type="entry name" value="LacI/GalR-like_sensor"/>
</dbReference>
<comment type="caution">
    <text evidence="5">The sequence shown here is derived from an EMBL/GenBank/DDBJ whole genome shotgun (WGS) entry which is preliminary data.</text>
</comment>
<gene>
    <name evidence="5" type="ORF">JNB62_14125</name>
</gene>
<keyword evidence="3" id="KW-0804">Transcription</keyword>
<evidence type="ECO:0000256" key="2">
    <source>
        <dbReference type="ARBA" id="ARBA00023125"/>
    </source>
</evidence>
<dbReference type="PROSITE" id="PS00356">
    <property type="entry name" value="HTH_LACI_1"/>
    <property type="match status" value="1"/>
</dbReference>
<evidence type="ECO:0000313" key="6">
    <source>
        <dbReference type="Proteomes" id="UP001196843"/>
    </source>
</evidence>
<keyword evidence="2 5" id="KW-0238">DNA-binding</keyword>
<dbReference type="EMBL" id="JAEUAW010000011">
    <property type="protein sequence ID" value="MBW9094826.1"/>
    <property type="molecule type" value="Genomic_DNA"/>
</dbReference>
<reference evidence="5 6" key="1">
    <citation type="journal article" date="2021" name="MBio">
        <title>Poor Competitiveness of Bradyrhizobium in Pigeon Pea Root Colonization in Indian Soils.</title>
        <authorList>
            <person name="Chalasani D."/>
            <person name="Basu A."/>
            <person name="Pullabhotla S.V.S.R.N."/>
            <person name="Jorrin B."/>
            <person name="Neal A.L."/>
            <person name="Poole P.S."/>
            <person name="Podile A.R."/>
            <person name="Tkacz A."/>
        </authorList>
    </citation>
    <scope>NUCLEOTIDE SEQUENCE [LARGE SCALE GENOMIC DNA]</scope>
    <source>
        <strain evidence="5 6">HU14</strain>
    </source>
</reference>
<dbReference type="GO" id="GO:0003677">
    <property type="term" value="F:DNA binding"/>
    <property type="evidence" value="ECO:0007669"/>
    <property type="project" value="UniProtKB-KW"/>
</dbReference>
<dbReference type="RefSeq" id="WP_220301531.1">
    <property type="nucleotide sequence ID" value="NZ_JAEUAW010000011.1"/>
</dbReference>
<dbReference type="InterPro" id="IPR028082">
    <property type="entry name" value="Peripla_BP_I"/>
</dbReference>
<evidence type="ECO:0000259" key="4">
    <source>
        <dbReference type="PROSITE" id="PS50932"/>
    </source>
</evidence>
<evidence type="ECO:0000256" key="1">
    <source>
        <dbReference type="ARBA" id="ARBA00023015"/>
    </source>
</evidence>
<dbReference type="SUPFAM" id="SSF53822">
    <property type="entry name" value="Periplasmic binding protein-like I"/>
    <property type="match status" value="1"/>
</dbReference>
<dbReference type="Gene3D" id="1.10.260.40">
    <property type="entry name" value="lambda repressor-like DNA-binding domains"/>
    <property type="match status" value="1"/>
</dbReference>
<dbReference type="InterPro" id="IPR000843">
    <property type="entry name" value="HTH_LacI"/>
</dbReference>
<dbReference type="Gene3D" id="3.40.50.2300">
    <property type="match status" value="2"/>
</dbReference>
<dbReference type="SMART" id="SM00354">
    <property type="entry name" value="HTH_LACI"/>
    <property type="match status" value="1"/>
</dbReference>
<proteinExistence type="predicted"/>
<accession>A0ABS7HRE2</accession>
<evidence type="ECO:0000256" key="3">
    <source>
        <dbReference type="ARBA" id="ARBA00023163"/>
    </source>
</evidence>
<dbReference type="Pfam" id="PF13377">
    <property type="entry name" value="Peripla_BP_3"/>
    <property type="match status" value="1"/>
</dbReference>
<keyword evidence="6" id="KW-1185">Reference proteome</keyword>
<sequence>MTAAPRVTLSDVAARAGVSISTASRALRGRGEMDAGTRARILAAAAELGYSAAQQQRGRPRQGTARMIDLVLGHFHDPYTDEVTAGARTAASRLGYDLVLTEERKDPHDDWPQRIRSRGSAGVVIGLILPSASQWEALRSANIPVVLLEPPSEAPLPVPSVRTTDWAGGAEAAEHLAERGAQRFVVIGGAPSYRYGRARVDGFRAALSRVAPSAPCVVTTAGWGAWEARKACAAALPRLGGSGPIGVFACSDEMAAGAYRAIADAGLAVPRDVLVVGFDDVRGARWLHPSLTTIRQPIREMAAAAVQLLAQAIAGAPTDASRVELPTQLVPRGSTAVWPARADHGGSSAGSAARA</sequence>
<dbReference type="InterPro" id="IPR010982">
    <property type="entry name" value="Lambda_DNA-bd_dom_sf"/>
</dbReference>
<organism evidence="5 6">
    <name type="scientific">Microbacterium jejuense</name>
    <dbReference type="NCBI Taxonomy" id="1263637"/>
    <lineage>
        <taxon>Bacteria</taxon>
        <taxon>Bacillati</taxon>
        <taxon>Actinomycetota</taxon>
        <taxon>Actinomycetes</taxon>
        <taxon>Micrococcales</taxon>
        <taxon>Microbacteriaceae</taxon>
        <taxon>Microbacterium</taxon>
    </lineage>
</organism>
<evidence type="ECO:0000313" key="5">
    <source>
        <dbReference type="EMBL" id="MBW9094826.1"/>
    </source>
</evidence>
<dbReference type="Proteomes" id="UP001196843">
    <property type="component" value="Unassembled WGS sequence"/>
</dbReference>